<comment type="caution">
    <text evidence="1">The sequence shown here is derived from an EMBL/GenBank/DDBJ whole genome shotgun (WGS) entry which is preliminary data.</text>
</comment>
<evidence type="ECO:0000313" key="2">
    <source>
        <dbReference type="Proteomes" id="UP000789702"/>
    </source>
</evidence>
<dbReference type="EMBL" id="CAJVPU010024168">
    <property type="protein sequence ID" value="CAG8691338.1"/>
    <property type="molecule type" value="Genomic_DNA"/>
</dbReference>
<feature type="non-terminal residue" evidence="1">
    <location>
        <position position="50"/>
    </location>
</feature>
<dbReference type="Proteomes" id="UP000789702">
    <property type="component" value="Unassembled WGS sequence"/>
</dbReference>
<proteinExistence type="predicted"/>
<feature type="non-terminal residue" evidence="1">
    <location>
        <position position="1"/>
    </location>
</feature>
<accession>A0ACA9P6N3</accession>
<evidence type="ECO:0000313" key="1">
    <source>
        <dbReference type="EMBL" id="CAG8691338.1"/>
    </source>
</evidence>
<name>A0ACA9P6N3_9GLOM</name>
<gene>
    <name evidence="1" type="ORF">DHETER_LOCUS11271</name>
</gene>
<sequence>DWMESNLISLSNGLLDYNYDSKQLMDFGKSLKKQKKFKLSKVVRYITKSL</sequence>
<organism evidence="1 2">
    <name type="scientific">Dentiscutata heterogama</name>
    <dbReference type="NCBI Taxonomy" id="1316150"/>
    <lineage>
        <taxon>Eukaryota</taxon>
        <taxon>Fungi</taxon>
        <taxon>Fungi incertae sedis</taxon>
        <taxon>Mucoromycota</taxon>
        <taxon>Glomeromycotina</taxon>
        <taxon>Glomeromycetes</taxon>
        <taxon>Diversisporales</taxon>
        <taxon>Gigasporaceae</taxon>
        <taxon>Dentiscutata</taxon>
    </lineage>
</organism>
<keyword evidence="2" id="KW-1185">Reference proteome</keyword>
<protein>
    <submittedName>
        <fullName evidence="1">13760_t:CDS:1</fullName>
    </submittedName>
</protein>
<reference evidence="1" key="1">
    <citation type="submission" date="2021-06" db="EMBL/GenBank/DDBJ databases">
        <authorList>
            <person name="Kallberg Y."/>
            <person name="Tangrot J."/>
            <person name="Rosling A."/>
        </authorList>
    </citation>
    <scope>NUCLEOTIDE SEQUENCE</scope>
    <source>
        <strain evidence="1">IL203A</strain>
    </source>
</reference>